<evidence type="ECO:0000259" key="4">
    <source>
        <dbReference type="PROSITE" id="PS01124"/>
    </source>
</evidence>
<dbReference type="PRINTS" id="PR00032">
    <property type="entry name" value="HTHARAC"/>
</dbReference>
<dbReference type="PATRIC" id="fig|76859.3.peg.1746"/>
<dbReference type="SMART" id="SM00342">
    <property type="entry name" value="HTH_ARAC"/>
    <property type="match status" value="1"/>
</dbReference>
<dbReference type="PROSITE" id="PS00041">
    <property type="entry name" value="HTH_ARAC_FAMILY_1"/>
    <property type="match status" value="1"/>
</dbReference>
<dbReference type="GO" id="GO:0003700">
    <property type="term" value="F:DNA-binding transcription factor activity"/>
    <property type="evidence" value="ECO:0007669"/>
    <property type="project" value="InterPro"/>
</dbReference>
<dbReference type="EMBL" id="CP012713">
    <property type="protein sequence ID" value="ALF18237.1"/>
    <property type="molecule type" value="Genomic_DNA"/>
</dbReference>
<evidence type="ECO:0000313" key="8">
    <source>
        <dbReference type="Proteomes" id="UP000226179"/>
    </source>
</evidence>
<dbReference type="InterPro" id="IPR018062">
    <property type="entry name" value="HTH_AraC-typ_CS"/>
</dbReference>
<evidence type="ECO:0000256" key="3">
    <source>
        <dbReference type="ARBA" id="ARBA00023163"/>
    </source>
</evidence>
<gene>
    <name evidence="6" type="ORF">RN90_04895</name>
    <name evidence="5" type="ORF">RN98_08640</name>
</gene>
<dbReference type="Proteomes" id="UP000226179">
    <property type="component" value="Unassembled WGS sequence"/>
</dbReference>
<dbReference type="GO" id="GO:0043565">
    <property type="term" value="F:sequence-specific DNA binding"/>
    <property type="evidence" value="ECO:0007669"/>
    <property type="project" value="InterPro"/>
</dbReference>
<organism evidence="5">
    <name type="scientific">Fusobacterium animalis</name>
    <dbReference type="NCBI Taxonomy" id="76859"/>
    <lineage>
        <taxon>Bacteria</taxon>
        <taxon>Fusobacteriati</taxon>
        <taxon>Fusobacteriota</taxon>
        <taxon>Fusobacteriia</taxon>
        <taxon>Fusobacteriales</taxon>
        <taxon>Fusobacteriaceae</taxon>
        <taxon>Fusobacterium</taxon>
    </lineage>
</organism>
<sequence>MIVFVNTSITTINLIKKNPHFDFEYIFFNEKNKNNILENNQNLVVIFEEKYLRINNLLNLKKSKKQLYFIGIFEKENIDLIKKLINLELLNYIFNFSKNSLSSLINKIKLKSKISNNDRNNLFNNPIYKSMVTSFYIFDLIYGDLTKLKALNELIGFNIKDLPNSVITLMIDDFWEICRKMDNRQRYSLKMEYSNLVKNAINCYQIKALSCSLVGTDKIIILVKSPYNFSLNDIALKIKNYINENSKYTVTLGLSNSYDDFKYIWKAYEESFQALNYSFFIGKNEIIEYKNIKNLSSKTNLNYDYVQLKYYFFKNLILGNKNEIIEYFMSILNFCINDFLDRETIKFLITNFIFEIVDYTNKLKIKKEDVYTKAIDVNSKILRAYSIASIKDISHGFLINLLKDIEKYKINNDFILDNSINFLEKYYYKDLSLSEVANVCNMSDSYFSRKFKEKFNINFSTYLLNIRLEKAKELLKEKNLNIENISEMVGFKDTSYFSKSFKQKYGMAPHYYRDSFKEF</sequence>
<dbReference type="OrthoDB" id="9778008at2"/>
<evidence type="ECO:0000313" key="7">
    <source>
        <dbReference type="Proteomes" id="UP000063147"/>
    </source>
</evidence>
<dbReference type="PANTHER" id="PTHR43280:SF10">
    <property type="entry name" value="REGULATORY PROTEIN POCR"/>
    <property type="match status" value="1"/>
</dbReference>
<reference evidence="6 8" key="2">
    <citation type="submission" date="2017-06" db="EMBL/GenBank/DDBJ databases">
        <title>Draft genome sequence of Fusobacterium nucleatum subsp. animalis KCOM 1280 (=ChDC F318).</title>
        <authorList>
            <person name="Kook J.-K."/>
            <person name="Park S.-N."/>
            <person name="Lim Y.K."/>
            <person name="Roh H."/>
        </authorList>
    </citation>
    <scope>NUCLEOTIDE SEQUENCE [LARGE SCALE GENOMIC DNA]</scope>
    <source>
        <strain evidence="6">KCOM 1280</strain>
        <strain evidence="8">KCOM 1280 ( ChDC F318)</strain>
    </source>
</reference>
<evidence type="ECO:0000256" key="2">
    <source>
        <dbReference type="ARBA" id="ARBA00023125"/>
    </source>
</evidence>
<dbReference type="SUPFAM" id="SSF46689">
    <property type="entry name" value="Homeodomain-like"/>
    <property type="match status" value="2"/>
</dbReference>
<feature type="domain" description="HTH araC/xylS-type" evidence="4">
    <location>
        <begin position="417"/>
        <end position="515"/>
    </location>
</feature>
<dbReference type="EMBL" id="NJGJ01000001">
    <property type="protein sequence ID" value="PGH24808.1"/>
    <property type="molecule type" value="Genomic_DNA"/>
</dbReference>
<protein>
    <submittedName>
        <fullName evidence="5">AraC family transcriptional regulator</fullName>
    </submittedName>
</protein>
<dbReference type="InterPro" id="IPR018060">
    <property type="entry name" value="HTH_AraC"/>
</dbReference>
<evidence type="ECO:0000256" key="1">
    <source>
        <dbReference type="ARBA" id="ARBA00023015"/>
    </source>
</evidence>
<keyword evidence="1" id="KW-0805">Transcription regulation</keyword>
<evidence type="ECO:0000313" key="6">
    <source>
        <dbReference type="EMBL" id="PGH24808.1"/>
    </source>
</evidence>
<accession>A0A0M4SED6</accession>
<name>A0A0M4SED6_9FUSO</name>
<dbReference type="InterPro" id="IPR020449">
    <property type="entry name" value="Tscrpt_reg_AraC-type_HTH"/>
</dbReference>
<dbReference type="AlphaFoldDB" id="A0A0M4SED6"/>
<dbReference type="Proteomes" id="UP000063147">
    <property type="component" value="Chromosome"/>
</dbReference>
<reference evidence="5 7" key="1">
    <citation type="submission" date="2015-09" db="EMBL/GenBank/DDBJ databases">
        <authorList>
            <person name="Jackson K.R."/>
            <person name="Lunt B.L."/>
            <person name="Fisher J.N.B."/>
            <person name="Gardner A.V."/>
            <person name="Bailey M.E."/>
            <person name="Deus L.M."/>
            <person name="Earl A.S."/>
            <person name="Gibby P.D."/>
            <person name="Hartmann K.A."/>
            <person name="Liu J.E."/>
            <person name="Manci A.M."/>
            <person name="Nielsen D.A."/>
            <person name="Solomon M.B."/>
            <person name="Breakwell D.P."/>
            <person name="Burnett S.H."/>
            <person name="Grose J.H."/>
        </authorList>
    </citation>
    <scope>NUCLEOTIDE SEQUENCE [LARGE SCALE GENOMIC DNA]</scope>
    <source>
        <strain evidence="5 7">KCOM 1279</strain>
    </source>
</reference>
<dbReference type="PROSITE" id="PS01124">
    <property type="entry name" value="HTH_ARAC_FAMILY_2"/>
    <property type="match status" value="1"/>
</dbReference>
<keyword evidence="2" id="KW-0238">DNA-binding</keyword>
<dbReference type="Pfam" id="PF12833">
    <property type="entry name" value="HTH_18"/>
    <property type="match status" value="1"/>
</dbReference>
<dbReference type="RefSeq" id="WP_023039430.1">
    <property type="nucleotide sequence ID" value="NZ_CP012713.1"/>
</dbReference>
<evidence type="ECO:0000313" key="5">
    <source>
        <dbReference type="EMBL" id="ALF18237.1"/>
    </source>
</evidence>
<dbReference type="PANTHER" id="PTHR43280">
    <property type="entry name" value="ARAC-FAMILY TRANSCRIPTIONAL REGULATOR"/>
    <property type="match status" value="1"/>
</dbReference>
<proteinExistence type="predicted"/>
<keyword evidence="3" id="KW-0804">Transcription</keyword>
<dbReference type="InterPro" id="IPR009057">
    <property type="entry name" value="Homeodomain-like_sf"/>
</dbReference>
<dbReference type="Gene3D" id="1.10.10.60">
    <property type="entry name" value="Homeodomain-like"/>
    <property type="match status" value="2"/>
</dbReference>